<feature type="domain" description="RCK N-terminal" evidence="8">
    <location>
        <begin position="232"/>
        <end position="348"/>
    </location>
</feature>
<dbReference type="InterPro" id="IPR036721">
    <property type="entry name" value="RCK_C_sf"/>
</dbReference>
<proteinExistence type="predicted"/>
<evidence type="ECO:0000256" key="2">
    <source>
        <dbReference type="ARBA" id="ARBA00022448"/>
    </source>
</evidence>
<name>A0A917Z941_9GAMM</name>
<keyword evidence="7" id="KW-0406">Ion transport</keyword>
<dbReference type="InterPro" id="IPR006037">
    <property type="entry name" value="RCK_C"/>
</dbReference>
<dbReference type="FunFam" id="3.30.70.1450:FF:000001">
    <property type="entry name" value="Trk system potassium transporter TrkA"/>
    <property type="match status" value="1"/>
</dbReference>
<keyword evidence="2" id="KW-0813">Transport</keyword>
<dbReference type="NCBIfam" id="NF007031">
    <property type="entry name" value="PRK09496.1-2"/>
    <property type="match status" value="1"/>
</dbReference>
<evidence type="ECO:0000313" key="10">
    <source>
        <dbReference type="EMBL" id="GGO77429.1"/>
    </source>
</evidence>
<feature type="domain" description="RCK C-terminal" evidence="9">
    <location>
        <begin position="143"/>
        <end position="227"/>
    </location>
</feature>
<dbReference type="PRINTS" id="PR00335">
    <property type="entry name" value="KUPTAKETRKA"/>
</dbReference>
<dbReference type="GO" id="GO:0015079">
    <property type="term" value="F:potassium ion transmembrane transporter activity"/>
    <property type="evidence" value="ECO:0007669"/>
    <property type="project" value="InterPro"/>
</dbReference>
<dbReference type="InterPro" id="IPR003148">
    <property type="entry name" value="RCK_N"/>
</dbReference>
<evidence type="ECO:0000259" key="8">
    <source>
        <dbReference type="PROSITE" id="PS51201"/>
    </source>
</evidence>
<keyword evidence="5" id="KW-0630">Potassium</keyword>
<dbReference type="InterPro" id="IPR006036">
    <property type="entry name" value="K_uptake_TrkA"/>
</dbReference>
<dbReference type="Proteomes" id="UP000599578">
    <property type="component" value="Unassembled WGS sequence"/>
</dbReference>
<evidence type="ECO:0000256" key="5">
    <source>
        <dbReference type="ARBA" id="ARBA00022958"/>
    </source>
</evidence>
<evidence type="ECO:0000256" key="1">
    <source>
        <dbReference type="ARBA" id="ARBA00017378"/>
    </source>
</evidence>
<evidence type="ECO:0000256" key="4">
    <source>
        <dbReference type="ARBA" id="ARBA00022737"/>
    </source>
</evidence>
<keyword evidence="6" id="KW-0520">NAD</keyword>
<accession>A0A917Z941</accession>
<dbReference type="Gene3D" id="3.30.70.1450">
    <property type="entry name" value="Regulator of K+ conductance, C-terminal domain"/>
    <property type="match status" value="2"/>
</dbReference>
<dbReference type="SUPFAM" id="SSF116726">
    <property type="entry name" value="TrkA C-terminal domain-like"/>
    <property type="match status" value="2"/>
</dbReference>
<dbReference type="AlphaFoldDB" id="A0A917Z941"/>
<evidence type="ECO:0000256" key="6">
    <source>
        <dbReference type="ARBA" id="ARBA00023027"/>
    </source>
</evidence>
<dbReference type="Gene3D" id="3.40.50.720">
    <property type="entry name" value="NAD(P)-binding Rossmann-like Domain"/>
    <property type="match status" value="2"/>
</dbReference>
<dbReference type="FunFam" id="3.40.50.720:FF:000042">
    <property type="entry name" value="Trk system potassium transporter TrkA"/>
    <property type="match status" value="1"/>
</dbReference>
<dbReference type="FunFam" id="3.40.50.720:FF:000027">
    <property type="entry name" value="Trk system potassium transporter TrkA"/>
    <property type="match status" value="1"/>
</dbReference>
<sequence>MKIILLGAGQVGGTVAEHLAIEANDITIVDSDPGRLRELQDRLDIRTIEGKASYPSVLERAGAQDADLLIAVTNSDEVNMIGCQLAHTLFNVPTKIARVREHDYLRKGGEIFKNQAIPVDVLISPELLVTRHIQRLLQHPGALQVLDFAEGQAQLVAVKAYYGGPLVGREISYLRAHMPAVDTRVAAIFRQDRPIIPQGNTVIEADDEVFFIAARRDIRAVMSELRRLDNPYKRIIIAGGGNIGARLAASIESQFQVKIIERNIQRCNLLAKTLDKTIVLHGSVSDRDLLVEENIEDTDVFLALTNDDEANIMASMLAKRLGARTVMTLINNPAYVDLVQGGVIDIAISPQQTTISSLLTHVRRGDVAAVHSLRRGAAEALEAVAHGDKRSSKVVGRAIEEIDLPPGTTIGAIIRNDEVLIAHDDVVIENGDHVILFLVDKRRIREVERLFQVGLAFF</sequence>
<dbReference type="RefSeq" id="WP_188858353.1">
    <property type="nucleotide sequence ID" value="NZ_BMLT01000002.1"/>
</dbReference>
<dbReference type="Pfam" id="PF02254">
    <property type="entry name" value="TrkA_N"/>
    <property type="match status" value="2"/>
</dbReference>
<dbReference type="PANTHER" id="PTHR43833:SF5">
    <property type="entry name" value="TRK SYSTEM POTASSIUM UPTAKE PROTEIN TRKA"/>
    <property type="match status" value="1"/>
</dbReference>
<dbReference type="InterPro" id="IPR036291">
    <property type="entry name" value="NAD(P)-bd_dom_sf"/>
</dbReference>
<keyword evidence="4" id="KW-0677">Repeat</keyword>
<dbReference type="PANTHER" id="PTHR43833">
    <property type="entry name" value="POTASSIUM CHANNEL PROTEIN 2-RELATED-RELATED"/>
    <property type="match status" value="1"/>
</dbReference>
<dbReference type="NCBIfam" id="NF007032">
    <property type="entry name" value="PRK09496.1-4"/>
    <property type="match status" value="1"/>
</dbReference>
<evidence type="ECO:0000259" key="9">
    <source>
        <dbReference type="PROSITE" id="PS51202"/>
    </source>
</evidence>
<dbReference type="GO" id="GO:0005886">
    <property type="term" value="C:plasma membrane"/>
    <property type="evidence" value="ECO:0007669"/>
    <property type="project" value="InterPro"/>
</dbReference>
<organism evidence="10 11">
    <name type="scientific">Marinobacterium nitratireducens</name>
    <dbReference type="NCBI Taxonomy" id="518897"/>
    <lineage>
        <taxon>Bacteria</taxon>
        <taxon>Pseudomonadati</taxon>
        <taxon>Pseudomonadota</taxon>
        <taxon>Gammaproteobacteria</taxon>
        <taxon>Oceanospirillales</taxon>
        <taxon>Oceanospirillaceae</taxon>
        <taxon>Marinobacterium</taxon>
    </lineage>
</organism>
<evidence type="ECO:0000313" key="11">
    <source>
        <dbReference type="Proteomes" id="UP000599578"/>
    </source>
</evidence>
<gene>
    <name evidence="10" type="primary">trkA</name>
    <name evidence="10" type="ORF">GCM10011348_06940</name>
</gene>
<comment type="caution">
    <text evidence="10">The sequence shown here is derived from an EMBL/GenBank/DDBJ whole genome shotgun (WGS) entry which is preliminary data.</text>
</comment>
<keyword evidence="3" id="KW-0633">Potassium transport</keyword>
<dbReference type="PROSITE" id="PS51202">
    <property type="entry name" value="RCK_C"/>
    <property type="match status" value="2"/>
</dbReference>
<dbReference type="PROSITE" id="PS51201">
    <property type="entry name" value="RCK_N"/>
    <property type="match status" value="2"/>
</dbReference>
<keyword evidence="11" id="KW-1185">Reference proteome</keyword>
<evidence type="ECO:0000256" key="7">
    <source>
        <dbReference type="ARBA" id="ARBA00023065"/>
    </source>
</evidence>
<feature type="domain" description="RCK C-terminal" evidence="9">
    <location>
        <begin position="368"/>
        <end position="453"/>
    </location>
</feature>
<reference evidence="10 11" key="1">
    <citation type="journal article" date="2014" name="Int. J. Syst. Evol. Microbiol.">
        <title>Complete genome sequence of Corynebacterium casei LMG S-19264T (=DSM 44701T), isolated from a smear-ripened cheese.</title>
        <authorList>
            <consortium name="US DOE Joint Genome Institute (JGI-PGF)"/>
            <person name="Walter F."/>
            <person name="Albersmeier A."/>
            <person name="Kalinowski J."/>
            <person name="Ruckert C."/>
        </authorList>
    </citation>
    <scope>NUCLEOTIDE SEQUENCE [LARGE SCALE GENOMIC DNA]</scope>
    <source>
        <strain evidence="10 11">CGMCC 1.7286</strain>
    </source>
</reference>
<dbReference type="Pfam" id="PF02080">
    <property type="entry name" value="TrkA_C"/>
    <property type="match status" value="2"/>
</dbReference>
<dbReference type="InterPro" id="IPR050721">
    <property type="entry name" value="Trk_Ktr_HKT_K-transport"/>
</dbReference>
<protein>
    <recommendedName>
        <fullName evidence="1">Trk system potassium uptake protein TrkA</fullName>
    </recommendedName>
</protein>
<feature type="domain" description="RCK N-terminal" evidence="8">
    <location>
        <begin position="1"/>
        <end position="118"/>
    </location>
</feature>
<dbReference type="SUPFAM" id="SSF51735">
    <property type="entry name" value="NAD(P)-binding Rossmann-fold domains"/>
    <property type="match status" value="2"/>
</dbReference>
<dbReference type="NCBIfam" id="NF007030">
    <property type="entry name" value="PRK09496.1-1"/>
    <property type="match status" value="1"/>
</dbReference>
<dbReference type="NCBIfam" id="NF007039">
    <property type="entry name" value="PRK09496.3-2"/>
    <property type="match status" value="1"/>
</dbReference>
<dbReference type="EMBL" id="BMLT01000002">
    <property type="protein sequence ID" value="GGO77429.1"/>
    <property type="molecule type" value="Genomic_DNA"/>
</dbReference>
<evidence type="ECO:0000256" key="3">
    <source>
        <dbReference type="ARBA" id="ARBA00022538"/>
    </source>
</evidence>